<evidence type="ECO:0000313" key="2">
    <source>
        <dbReference type="EMBL" id="QCS26947.1"/>
    </source>
</evidence>
<protein>
    <submittedName>
        <fullName evidence="2">Uncharacterized protein</fullName>
    </submittedName>
</protein>
<evidence type="ECO:0000256" key="1">
    <source>
        <dbReference type="SAM" id="MobiDB-lite"/>
    </source>
</evidence>
<feature type="compositionally biased region" description="Basic and acidic residues" evidence="1">
    <location>
        <begin position="1"/>
        <end position="17"/>
    </location>
</feature>
<name>A0A4P8VZS2_9CAUD</name>
<accession>A0A4P8VZS2</accession>
<dbReference type="GeneID" id="54992434"/>
<proteinExistence type="predicted"/>
<evidence type="ECO:0000313" key="3">
    <source>
        <dbReference type="Proteomes" id="UP000246726"/>
    </source>
</evidence>
<organism evidence="2 3">
    <name type="scientific">Microbacterium phage Paschalis</name>
    <dbReference type="NCBI Taxonomy" id="2992928"/>
    <lineage>
        <taxon>Viruses</taxon>
        <taxon>Duplodnaviria</taxon>
        <taxon>Heunggongvirae</taxon>
        <taxon>Uroviricota</taxon>
        <taxon>Caudoviricetes</taxon>
        <taxon>Hodgkinviridae</taxon>
        <taxon>Quhwahvirus</taxon>
        <taxon>Quhwahvirus paschalis</taxon>
    </lineage>
</organism>
<dbReference type="EMBL" id="MH155873">
    <property type="protein sequence ID" value="QCS26947.1"/>
    <property type="molecule type" value="Genomic_DNA"/>
</dbReference>
<reference evidence="2 3" key="1">
    <citation type="submission" date="2018-04" db="EMBL/GenBank/DDBJ databases">
        <authorList>
            <person name="Paschalis M.I."/>
            <person name="Cheong D.K."/>
            <person name="Petit-Frere T."/>
            <person name="Stoner K.N."/>
            <person name="Veracka M."/>
            <person name="Ewers R.M."/>
            <person name="Maciver D.B."/>
            <person name="Santiago X."/>
            <person name="Nichols C.D."/>
            <person name="Scaff D.S."/>
            <person name="Osorio S.M."/>
            <person name="Mercado F.J."/>
            <person name="Tamondong K.G."/>
            <person name="Lee J."/>
            <person name="Nicholson R.L."/>
            <person name="Antonucci M.K."/>
            <person name="Anger G.K."/>
            <person name="Washington J.M."/>
            <person name="Garlena R.A."/>
            <person name="Russell D.A."/>
            <person name="Pope W.H."/>
            <person name="Jacobs-Sera D."/>
            <person name="Hendrix R.W."/>
            <person name="Hatfull G.F."/>
        </authorList>
    </citation>
    <scope>NUCLEOTIDE SEQUENCE [LARGE SCALE GENOMIC DNA]</scope>
</reference>
<keyword evidence="3" id="KW-1185">Reference proteome</keyword>
<sequence>MGRNRPEDAQGSRERLIKTASGRGTPPPRPDVLGNRRWGAAGERPGGWGSRAALPISYPQPKRS</sequence>
<feature type="region of interest" description="Disordered" evidence="1">
    <location>
        <begin position="1"/>
        <end position="64"/>
    </location>
</feature>
<dbReference type="RefSeq" id="YP_009801906.1">
    <property type="nucleotide sequence ID" value="NC_047976.1"/>
</dbReference>
<dbReference type="Proteomes" id="UP000246726">
    <property type="component" value="Segment"/>
</dbReference>
<gene>
    <name evidence="2" type="primary">91</name>
    <name evidence="2" type="ORF">SEA_Paschalis_91</name>
</gene>